<dbReference type="EMBL" id="JANEYG010000052">
    <property type="protein sequence ID" value="KAJ8915503.1"/>
    <property type="molecule type" value="Genomic_DNA"/>
</dbReference>
<protein>
    <recommendedName>
        <fullName evidence="5">Transposable element P transposase</fullName>
    </recommendedName>
</protein>
<dbReference type="Pfam" id="PF21789">
    <property type="entry name" value="TNP-like_RNaseH_C"/>
    <property type="match status" value="1"/>
</dbReference>
<evidence type="ECO:0000313" key="4">
    <source>
        <dbReference type="Proteomes" id="UP001159042"/>
    </source>
</evidence>
<reference evidence="3 4" key="1">
    <citation type="journal article" date="2023" name="Insect Mol. Biol.">
        <title>Genome sequencing provides insights into the evolution of gene families encoding plant cell wall-degrading enzymes in longhorned beetles.</title>
        <authorList>
            <person name="Shin N.R."/>
            <person name="Okamura Y."/>
            <person name="Kirsch R."/>
            <person name="Pauchet Y."/>
        </authorList>
    </citation>
    <scope>NUCLEOTIDE SEQUENCE [LARGE SCALE GENOMIC DNA]</scope>
    <source>
        <strain evidence="3">EAD_L_NR</strain>
    </source>
</reference>
<proteinExistence type="predicted"/>
<accession>A0AAV8VMQ8</accession>
<dbReference type="InterPro" id="IPR048367">
    <property type="entry name" value="TNP-like_RNaseH_C"/>
</dbReference>
<dbReference type="PANTHER" id="PTHR47577">
    <property type="entry name" value="THAP DOMAIN-CONTAINING PROTEIN 6"/>
    <property type="match status" value="1"/>
</dbReference>
<sequence length="440" mass="50262">MSKYAFLSPSVKPIGCFLKTRIICSAISKVKFIMNISNHFLNVFSGLLRLFLDLLASTVSFLLDSFIKMKVKVAANQLSHTVAASIETFSALGLLPSESLHTAEFVHDVDNLFDSLNGTGTLFSDGKQFRCSLSEVSPHLEFWSKLLPKIKNWKLIDLGTSKDCTKQYHFVEGWQLTIRSVIYIWNNLRQKGLRYLSLRSLNQDPLQNLFGQIRQHGISNSNPTCHQFVAALKTVVVNNLTVPLSKNQNCEDDNCTPLGDFCSFLLQQSAIDSNSSGSDDCDLTDLQCYSVEDNDNQGTTYVAGYILSKIKVPDCEICRRHLYSPDVQQNHLFVTFKEYDDKQRLTYASDNVVNLIELFIHTNLYNFLDKYSHCSFLENKFKEFYADSFTSFKFCDEHNCLQLIIDKAIRLTIYKYLKEHKTTKNFTSGHTKKMKKFKAS</sequence>
<organism evidence="3 4">
    <name type="scientific">Exocentrus adspersus</name>
    <dbReference type="NCBI Taxonomy" id="1586481"/>
    <lineage>
        <taxon>Eukaryota</taxon>
        <taxon>Metazoa</taxon>
        <taxon>Ecdysozoa</taxon>
        <taxon>Arthropoda</taxon>
        <taxon>Hexapoda</taxon>
        <taxon>Insecta</taxon>
        <taxon>Pterygota</taxon>
        <taxon>Neoptera</taxon>
        <taxon>Endopterygota</taxon>
        <taxon>Coleoptera</taxon>
        <taxon>Polyphaga</taxon>
        <taxon>Cucujiformia</taxon>
        <taxon>Chrysomeloidea</taxon>
        <taxon>Cerambycidae</taxon>
        <taxon>Lamiinae</taxon>
        <taxon>Acanthocinini</taxon>
        <taxon>Exocentrus</taxon>
    </lineage>
</organism>
<comment type="caution">
    <text evidence="3">The sequence shown here is derived from an EMBL/GenBank/DDBJ whole genome shotgun (WGS) entry which is preliminary data.</text>
</comment>
<evidence type="ECO:0000259" key="2">
    <source>
        <dbReference type="Pfam" id="PF21789"/>
    </source>
</evidence>
<dbReference type="AlphaFoldDB" id="A0AAV8VMQ8"/>
<keyword evidence="4" id="KW-1185">Reference proteome</keyword>
<feature type="domain" description="Transposable element P transposase-like GTP-binding insertion" evidence="1">
    <location>
        <begin position="68"/>
        <end position="120"/>
    </location>
</feature>
<evidence type="ECO:0008006" key="5">
    <source>
        <dbReference type="Google" id="ProtNLM"/>
    </source>
</evidence>
<dbReference type="PANTHER" id="PTHR47577:SF2">
    <property type="entry name" value="THAP DOMAIN CONTAINING 9"/>
    <property type="match status" value="1"/>
</dbReference>
<feature type="domain" description="Transposable element P transposase-like RNase H C-terminal" evidence="2">
    <location>
        <begin position="201"/>
        <end position="231"/>
    </location>
</feature>
<dbReference type="Pfam" id="PF21788">
    <property type="entry name" value="TNP-like_GBD"/>
    <property type="match status" value="1"/>
</dbReference>
<name>A0AAV8VMQ8_9CUCU</name>
<evidence type="ECO:0000313" key="3">
    <source>
        <dbReference type="EMBL" id="KAJ8915503.1"/>
    </source>
</evidence>
<evidence type="ECO:0000259" key="1">
    <source>
        <dbReference type="Pfam" id="PF21788"/>
    </source>
</evidence>
<dbReference type="Proteomes" id="UP001159042">
    <property type="component" value="Unassembled WGS sequence"/>
</dbReference>
<dbReference type="InterPro" id="IPR048366">
    <property type="entry name" value="TNP-like_GBD"/>
</dbReference>
<gene>
    <name evidence="3" type="ORF">NQ315_012384</name>
</gene>